<accession>A0A822YXJ7</accession>
<keyword evidence="2" id="KW-1185">Reference proteome</keyword>
<sequence>MPLWMRFTNVELMKGFTYPVRTHFLENVLETTGYRLTQYNQIDDYGQEKAWKMQKQALRKRKSPIASVVEDALEAADFREYSLQTQESLRCWNPDSLGFNLTENVLCHICTKERPGAVLVFMTGWDGINALREQLQAHPLLGDPSRVLLLACHGSMASSEQVFKETPNHLFYEKFQKAHTNHDSTLEGIITKFN</sequence>
<protein>
    <submittedName>
        <fullName evidence="1">Uncharacterized protein</fullName>
    </submittedName>
</protein>
<name>A0A822YXJ7_NELNU</name>
<evidence type="ECO:0000313" key="1">
    <source>
        <dbReference type="EMBL" id="DAD35476.1"/>
    </source>
</evidence>
<dbReference type="Proteomes" id="UP000607653">
    <property type="component" value="Unassembled WGS sequence"/>
</dbReference>
<evidence type="ECO:0000313" key="2">
    <source>
        <dbReference type="Proteomes" id="UP000607653"/>
    </source>
</evidence>
<proteinExistence type="predicted"/>
<comment type="caution">
    <text evidence="1">The sequence shown here is derived from an EMBL/GenBank/DDBJ whole genome shotgun (WGS) entry which is preliminary data.</text>
</comment>
<gene>
    <name evidence="1" type="ORF">HUJ06_006116</name>
</gene>
<dbReference type="AlphaFoldDB" id="A0A822YXJ7"/>
<organism evidence="1 2">
    <name type="scientific">Nelumbo nucifera</name>
    <name type="common">Sacred lotus</name>
    <dbReference type="NCBI Taxonomy" id="4432"/>
    <lineage>
        <taxon>Eukaryota</taxon>
        <taxon>Viridiplantae</taxon>
        <taxon>Streptophyta</taxon>
        <taxon>Embryophyta</taxon>
        <taxon>Tracheophyta</taxon>
        <taxon>Spermatophyta</taxon>
        <taxon>Magnoliopsida</taxon>
        <taxon>Proteales</taxon>
        <taxon>Nelumbonaceae</taxon>
        <taxon>Nelumbo</taxon>
    </lineage>
</organism>
<dbReference type="InterPro" id="IPR027417">
    <property type="entry name" value="P-loop_NTPase"/>
</dbReference>
<dbReference type="Gene3D" id="3.40.50.300">
    <property type="entry name" value="P-loop containing nucleotide triphosphate hydrolases"/>
    <property type="match status" value="1"/>
</dbReference>
<dbReference type="EMBL" id="DUZY01000004">
    <property type="protein sequence ID" value="DAD35476.1"/>
    <property type="molecule type" value="Genomic_DNA"/>
</dbReference>
<reference evidence="1 2" key="1">
    <citation type="journal article" date="2020" name="Mol. Biol. Evol.">
        <title>Distinct Expression and Methylation Patterns for Genes with Different Fates following a Single Whole-Genome Duplication in Flowering Plants.</title>
        <authorList>
            <person name="Shi T."/>
            <person name="Rahmani R.S."/>
            <person name="Gugger P.F."/>
            <person name="Wang M."/>
            <person name="Li H."/>
            <person name="Zhang Y."/>
            <person name="Li Z."/>
            <person name="Wang Q."/>
            <person name="Van de Peer Y."/>
            <person name="Marchal K."/>
            <person name="Chen J."/>
        </authorList>
    </citation>
    <scope>NUCLEOTIDE SEQUENCE [LARGE SCALE GENOMIC DNA]</scope>
    <source>
        <tissue evidence="1">Leaf</tissue>
    </source>
</reference>